<feature type="region of interest" description="Disordered" evidence="1">
    <location>
        <begin position="26"/>
        <end position="46"/>
    </location>
</feature>
<sequence>MKNLMKTSLFMTLVLMMAVGCQQKTSTNKKSSSTSNSSTGTGTIDLSTGNQTLDGCDGVYRADATSCYRSDIPTFTLSGTSTSTGVSIGPVLWSSRTSLPSTYSQNSFVTDATFKVRIKPSYPNANARSAQGRLCSGPMAYNFTRVKVYLMLRRTIDSITTYKEITAKVGAYSTKTALSIPGGTTEPYILEVVGIATDHRCNAAYGSLSANEKAACTAGTYWGSIPLVVSSAYPDALTSCAGITLEYSTDSTYDLP</sequence>
<evidence type="ECO:0000256" key="1">
    <source>
        <dbReference type="SAM" id="MobiDB-lite"/>
    </source>
</evidence>
<proteinExistence type="predicted"/>
<protein>
    <recommendedName>
        <fullName evidence="5">Lipoprotein</fullName>
    </recommendedName>
</protein>
<gene>
    <name evidence="3" type="ORF">SHI21_12755</name>
</gene>
<feature type="compositionally biased region" description="Low complexity" evidence="1">
    <location>
        <begin position="26"/>
        <end position="43"/>
    </location>
</feature>
<feature type="chain" id="PRO_5045608535" description="Lipoprotein" evidence="2">
    <location>
        <begin position="22"/>
        <end position="256"/>
    </location>
</feature>
<comment type="caution">
    <text evidence="3">The sequence shown here is derived from an EMBL/GenBank/DDBJ whole genome shotgun (WGS) entry which is preliminary data.</text>
</comment>
<evidence type="ECO:0000313" key="3">
    <source>
        <dbReference type="EMBL" id="MEA9357087.1"/>
    </source>
</evidence>
<evidence type="ECO:0000256" key="2">
    <source>
        <dbReference type="SAM" id="SignalP"/>
    </source>
</evidence>
<dbReference type="PROSITE" id="PS51257">
    <property type="entry name" value="PROKAR_LIPOPROTEIN"/>
    <property type="match status" value="1"/>
</dbReference>
<reference evidence="3 4" key="1">
    <citation type="submission" date="2023-11" db="EMBL/GenBank/DDBJ databases">
        <title>A Novel Polar Bacteriovorax (B. antarcticus) Isolated from the Biocrust in Antarctica.</title>
        <authorList>
            <person name="Mun W."/>
            <person name="Choi S.Y."/>
            <person name="Mitchell R.J."/>
        </authorList>
    </citation>
    <scope>NUCLEOTIDE SEQUENCE [LARGE SCALE GENOMIC DNA]</scope>
    <source>
        <strain evidence="3 4">PP10</strain>
    </source>
</reference>
<accession>A0ABU5VVV7</accession>
<evidence type="ECO:0008006" key="5">
    <source>
        <dbReference type="Google" id="ProtNLM"/>
    </source>
</evidence>
<keyword evidence="4" id="KW-1185">Reference proteome</keyword>
<organism evidence="3 4">
    <name type="scientific">Bacteriovorax antarcticus</name>
    <dbReference type="NCBI Taxonomy" id="3088717"/>
    <lineage>
        <taxon>Bacteria</taxon>
        <taxon>Pseudomonadati</taxon>
        <taxon>Bdellovibrionota</taxon>
        <taxon>Bacteriovoracia</taxon>
        <taxon>Bacteriovoracales</taxon>
        <taxon>Bacteriovoracaceae</taxon>
        <taxon>Bacteriovorax</taxon>
    </lineage>
</organism>
<keyword evidence="2" id="KW-0732">Signal</keyword>
<name>A0ABU5VVV7_9BACT</name>
<dbReference type="Proteomes" id="UP001302274">
    <property type="component" value="Unassembled WGS sequence"/>
</dbReference>
<dbReference type="RefSeq" id="WP_323576981.1">
    <property type="nucleotide sequence ID" value="NZ_JAYGJQ010000002.1"/>
</dbReference>
<evidence type="ECO:0000313" key="4">
    <source>
        <dbReference type="Proteomes" id="UP001302274"/>
    </source>
</evidence>
<dbReference type="EMBL" id="JAYGJQ010000002">
    <property type="protein sequence ID" value="MEA9357087.1"/>
    <property type="molecule type" value="Genomic_DNA"/>
</dbReference>
<feature type="signal peptide" evidence="2">
    <location>
        <begin position="1"/>
        <end position="21"/>
    </location>
</feature>